<organism evidence="1 2">
    <name type="scientific">Candidatus Thiothrix phosphatis</name>
    <dbReference type="NCBI Taxonomy" id="3112415"/>
    <lineage>
        <taxon>Bacteria</taxon>
        <taxon>Pseudomonadati</taxon>
        <taxon>Pseudomonadota</taxon>
        <taxon>Gammaproteobacteria</taxon>
        <taxon>Thiotrichales</taxon>
        <taxon>Thiotrichaceae</taxon>
        <taxon>Thiothrix</taxon>
    </lineage>
</organism>
<reference evidence="1 2" key="2">
    <citation type="submission" date="2024-01" db="EMBL/GenBank/DDBJ databases">
        <authorList>
            <person name="Xie X."/>
        </authorList>
    </citation>
    <scope>NUCLEOTIDE SEQUENCE [LARGE SCALE GENOMIC DNA]</scope>
    <source>
        <strain evidence="1">SCUT-1</strain>
    </source>
</reference>
<proteinExistence type="predicted"/>
<sequence>MNTDYTELRNAQLASYRAEQAAEQSKFKNYTNTPKVPLDTLTTKARIILNEATALNVSCLNLGKGSNQQQQISTYLDQKANELYLLMKQIREEYKFSGRIFG</sequence>
<evidence type="ECO:0000313" key="1">
    <source>
        <dbReference type="EMBL" id="MEB4589919.1"/>
    </source>
</evidence>
<evidence type="ECO:0000313" key="2">
    <source>
        <dbReference type="Proteomes" id="UP001308005"/>
    </source>
</evidence>
<gene>
    <name evidence="1" type="ORF">VSS37_02905</name>
</gene>
<dbReference type="RefSeq" id="WP_324693136.1">
    <property type="nucleotide sequence ID" value="NZ_JAYMYJ010000026.1"/>
</dbReference>
<reference evidence="2" key="1">
    <citation type="submission" date="2023-07" db="EMBL/GenBank/DDBJ databases">
        <title>The carbon used by Thiothrix.</title>
        <authorList>
            <person name="Chen L."/>
        </authorList>
    </citation>
    <scope>NUCLEOTIDE SEQUENCE [LARGE SCALE GENOMIC DNA]</scope>
</reference>
<comment type="caution">
    <text evidence="1">The sequence shown here is derived from an EMBL/GenBank/DDBJ whole genome shotgun (WGS) entry which is preliminary data.</text>
</comment>
<keyword evidence="2" id="KW-1185">Reference proteome</keyword>
<name>A0ABU6CT31_9GAMM</name>
<accession>A0ABU6CT31</accession>
<dbReference type="Proteomes" id="UP001308005">
    <property type="component" value="Unassembled WGS sequence"/>
</dbReference>
<dbReference type="EMBL" id="JAYMYJ010000026">
    <property type="protein sequence ID" value="MEB4589919.1"/>
    <property type="molecule type" value="Genomic_DNA"/>
</dbReference>
<protein>
    <submittedName>
        <fullName evidence="1">Uncharacterized protein</fullName>
    </submittedName>
</protein>